<dbReference type="GO" id="GO:0008097">
    <property type="term" value="F:5S rRNA binding"/>
    <property type="evidence" value="ECO:0007669"/>
    <property type="project" value="TreeGrafter"/>
</dbReference>
<dbReference type="Gene3D" id="3.30.420.100">
    <property type="match status" value="1"/>
</dbReference>
<evidence type="ECO:0000256" key="3">
    <source>
        <dbReference type="ARBA" id="ARBA00022884"/>
    </source>
</evidence>
<keyword evidence="4 7" id="KW-0689">Ribosomal protein</keyword>
<dbReference type="FunFam" id="3.30.420.100:FF:000001">
    <property type="entry name" value="50S ribosomal protein L18"/>
    <property type="match status" value="1"/>
</dbReference>
<dbReference type="InterPro" id="IPR004389">
    <property type="entry name" value="Ribosomal_uL18_bac-type"/>
</dbReference>
<evidence type="ECO:0000313" key="8">
    <source>
        <dbReference type="EMBL" id="KKR99458.1"/>
    </source>
</evidence>
<keyword evidence="2 7" id="KW-0699">rRNA-binding</keyword>
<keyword evidence="5 7" id="KW-0687">Ribonucleoprotein</keyword>
<evidence type="ECO:0000256" key="2">
    <source>
        <dbReference type="ARBA" id="ARBA00022730"/>
    </source>
</evidence>
<dbReference type="SUPFAM" id="SSF53137">
    <property type="entry name" value="Translational machinery components"/>
    <property type="match status" value="1"/>
</dbReference>
<dbReference type="PANTHER" id="PTHR12899">
    <property type="entry name" value="39S RIBOSOMAL PROTEIN L18, MITOCHONDRIAL"/>
    <property type="match status" value="1"/>
</dbReference>
<evidence type="ECO:0000256" key="5">
    <source>
        <dbReference type="ARBA" id="ARBA00023274"/>
    </source>
</evidence>
<gene>
    <name evidence="7" type="primary">rplR</name>
    <name evidence="8" type="ORF">UU49_C0006G0014</name>
</gene>
<accession>A0A0G0VF33</accession>
<dbReference type="HAMAP" id="MF_01337_B">
    <property type="entry name" value="Ribosomal_uL18_B"/>
    <property type="match status" value="1"/>
</dbReference>
<dbReference type="AlphaFoldDB" id="A0A0G0VF33"/>
<comment type="similarity">
    <text evidence="1 7">Belongs to the universal ribosomal protein uL18 family.</text>
</comment>
<dbReference type="GO" id="GO:0005737">
    <property type="term" value="C:cytoplasm"/>
    <property type="evidence" value="ECO:0007669"/>
    <property type="project" value="UniProtKB-ARBA"/>
</dbReference>
<comment type="caution">
    <text evidence="8">The sequence shown here is derived from an EMBL/GenBank/DDBJ whole genome shotgun (WGS) entry which is preliminary data.</text>
</comment>
<evidence type="ECO:0000256" key="4">
    <source>
        <dbReference type="ARBA" id="ARBA00022980"/>
    </source>
</evidence>
<dbReference type="STRING" id="1619048.UU49_C0006G0014"/>
<dbReference type="CDD" id="cd00432">
    <property type="entry name" value="Ribosomal_L18_L5e"/>
    <property type="match status" value="1"/>
</dbReference>
<dbReference type="EMBL" id="LCAV01000006">
    <property type="protein sequence ID" value="KKR99458.1"/>
    <property type="molecule type" value="Genomic_DNA"/>
</dbReference>
<sequence length="123" mass="13630">MKSFEKIKVQARKTRHRRVRAKVIGTEKKPRLCVYRSSKNVFAQLINDDIGKTIIGINTQGLKPTEGNLLKGKESLAFEAGKLIAKTALEKGIKEICFDRGGYLYHGRVKAVAEGARAGGLKF</sequence>
<dbReference type="Pfam" id="PF00861">
    <property type="entry name" value="Ribosomal_L18p"/>
    <property type="match status" value="1"/>
</dbReference>
<dbReference type="NCBIfam" id="TIGR00060">
    <property type="entry name" value="L18_bact"/>
    <property type="match status" value="1"/>
</dbReference>
<name>A0A0G0VF33_9BACT</name>
<evidence type="ECO:0000256" key="1">
    <source>
        <dbReference type="ARBA" id="ARBA00007116"/>
    </source>
</evidence>
<dbReference type="GO" id="GO:1990904">
    <property type="term" value="C:ribonucleoprotein complex"/>
    <property type="evidence" value="ECO:0007669"/>
    <property type="project" value="UniProtKB-KW"/>
</dbReference>
<dbReference type="GO" id="GO:0005840">
    <property type="term" value="C:ribosome"/>
    <property type="evidence" value="ECO:0007669"/>
    <property type="project" value="UniProtKB-KW"/>
</dbReference>
<protein>
    <recommendedName>
        <fullName evidence="6 7">Large ribosomal subunit protein uL18</fullName>
    </recommendedName>
</protein>
<reference evidence="8 9" key="1">
    <citation type="journal article" date="2015" name="Nature">
        <title>rRNA introns, odd ribosomes, and small enigmatic genomes across a large radiation of phyla.</title>
        <authorList>
            <person name="Brown C.T."/>
            <person name="Hug L.A."/>
            <person name="Thomas B.C."/>
            <person name="Sharon I."/>
            <person name="Castelle C.J."/>
            <person name="Singh A."/>
            <person name="Wilkins M.J."/>
            <person name="Williams K.H."/>
            <person name="Banfield J.F."/>
        </authorList>
    </citation>
    <scope>NUCLEOTIDE SEQUENCE [LARGE SCALE GENOMIC DNA]</scope>
</reference>
<proteinExistence type="inferred from homology"/>
<dbReference type="GO" id="GO:0003735">
    <property type="term" value="F:structural constituent of ribosome"/>
    <property type="evidence" value="ECO:0007669"/>
    <property type="project" value="InterPro"/>
</dbReference>
<keyword evidence="3 7" id="KW-0694">RNA-binding</keyword>
<comment type="subunit">
    <text evidence="7">Part of the 50S ribosomal subunit; part of the 5S rRNA/L5/L18/L25 subcomplex. Contacts the 5S and 23S rRNAs.</text>
</comment>
<evidence type="ECO:0000313" key="9">
    <source>
        <dbReference type="Proteomes" id="UP000034108"/>
    </source>
</evidence>
<organism evidence="8 9">
    <name type="scientific">Candidatus Magasanikbacteria bacterium GW2011_GWC2_41_17</name>
    <dbReference type="NCBI Taxonomy" id="1619048"/>
    <lineage>
        <taxon>Bacteria</taxon>
        <taxon>Candidatus Magasanikiibacteriota</taxon>
    </lineage>
</organism>
<evidence type="ECO:0000256" key="7">
    <source>
        <dbReference type="HAMAP-Rule" id="MF_01337"/>
    </source>
</evidence>
<evidence type="ECO:0000256" key="6">
    <source>
        <dbReference type="ARBA" id="ARBA00035197"/>
    </source>
</evidence>
<dbReference type="InterPro" id="IPR005484">
    <property type="entry name" value="Ribosomal_uL18_bac/plant/anim"/>
</dbReference>
<dbReference type="PANTHER" id="PTHR12899:SF3">
    <property type="entry name" value="LARGE RIBOSOMAL SUBUNIT PROTEIN UL18M"/>
    <property type="match status" value="1"/>
</dbReference>
<comment type="function">
    <text evidence="7">This is one of the proteins that bind and probably mediate the attachment of the 5S RNA into the large ribosomal subunit, where it forms part of the central protuberance.</text>
</comment>
<dbReference type="InterPro" id="IPR057268">
    <property type="entry name" value="Ribosomal_L18"/>
</dbReference>
<dbReference type="GO" id="GO:0006412">
    <property type="term" value="P:translation"/>
    <property type="evidence" value="ECO:0007669"/>
    <property type="project" value="UniProtKB-UniRule"/>
</dbReference>
<dbReference type="PATRIC" id="fig|1619048.3.peg.268"/>
<dbReference type="Proteomes" id="UP000034108">
    <property type="component" value="Unassembled WGS sequence"/>
</dbReference>